<protein>
    <submittedName>
        <fullName evidence="2">Uncharacterized protein</fullName>
    </submittedName>
</protein>
<proteinExistence type="predicted"/>
<sequence>MMCFIGFIVLATLEFLIARSALVDHKRGCADPAILWNVDHSTGIAELICTCCSNKSQEYRLSVCFSPYCWGKDPIPSYENRECNNPNCMKEIENGWNVLMCNKCTQTYPGYWLAKMKCPHCNTPPPSGLAHGPDLIRFP</sequence>
<gene>
    <name evidence="2" type="ORF">PGTUg99_034018</name>
</gene>
<accession>A0A5B0RVL4</accession>
<dbReference type="AlphaFoldDB" id="A0A5B0RVL4"/>
<evidence type="ECO:0000313" key="2">
    <source>
        <dbReference type="EMBL" id="KAA1129667.1"/>
    </source>
</evidence>
<name>A0A5B0RVL4_PUCGR</name>
<feature type="chain" id="PRO_5023130919" evidence="1">
    <location>
        <begin position="19"/>
        <end position="139"/>
    </location>
</feature>
<feature type="signal peptide" evidence="1">
    <location>
        <begin position="1"/>
        <end position="18"/>
    </location>
</feature>
<evidence type="ECO:0000313" key="3">
    <source>
        <dbReference type="Proteomes" id="UP000325313"/>
    </source>
</evidence>
<comment type="caution">
    <text evidence="2">The sequence shown here is derived from an EMBL/GenBank/DDBJ whole genome shotgun (WGS) entry which is preliminary data.</text>
</comment>
<reference evidence="2 3" key="1">
    <citation type="submission" date="2019-05" db="EMBL/GenBank/DDBJ databases">
        <title>Emergence of the Ug99 lineage of the wheat stem rust pathogen through somatic hybridization.</title>
        <authorList>
            <person name="Li F."/>
            <person name="Upadhyaya N.M."/>
            <person name="Sperschneider J."/>
            <person name="Matny O."/>
            <person name="Nguyen-Phuc H."/>
            <person name="Mago R."/>
            <person name="Raley C."/>
            <person name="Miller M.E."/>
            <person name="Silverstein K.A.T."/>
            <person name="Henningsen E."/>
            <person name="Hirsch C.D."/>
            <person name="Visser B."/>
            <person name="Pretorius Z.A."/>
            <person name="Steffenson B.J."/>
            <person name="Schwessinger B."/>
            <person name="Dodds P.N."/>
            <person name="Figueroa M."/>
        </authorList>
    </citation>
    <scope>NUCLEOTIDE SEQUENCE [LARGE SCALE GENOMIC DNA]</scope>
    <source>
        <strain evidence="2 3">Ug99</strain>
    </source>
</reference>
<dbReference type="EMBL" id="VDEP01000136">
    <property type="protein sequence ID" value="KAA1129667.1"/>
    <property type="molecule type" value="Genomic_DNA"/>
</dbReference>
<dbReference type="Proteomes" id="UP000325313">
    <property type="component" value="Unassembled WGS sequence"/>
</dbReference>
<keyword evidence="1" id="KW-0732">Signal</keyword>
<organism evidence="2 3">
    <name type="scientific">Puccinia graminis f. sp. tritici</name>
    <dbReference type="NCBI Taxonomy" id="56615"/>
    <lineage>
        <taxon>Eukaryota</taxon>
        <taxon>Fungi</taxon>
        <taxon>Dikarya</taxon>
        <taxon>Basidiomycota</taxon>
        <taxon>Pucciniomycotina</taxon>
        <taxon>Pucciniomycetes</taxon>
        <taxon>Pucciniales</taxon>
        <taxon>Pucciniaceae</taxon>
        <taxon>Puccinia</taxon>
    </lineage>
</organism>
<evidence type="ECO:0000256" key="1">
    <source>
        <dbReference type="SAM" id="SignalP"/>
    </source>
</evidence>